<dbReference type="SUPFAM" id="SSF144270">
    <property type="entry name" value="Eferin C-derminal domain-like"/>
    <property type="match status" value="1"/>
</dbReference>
<proteinExistence type="predicted"/>
<protein>
    <submittedName>
        <fullName evidence="9">RAB11 family interacting protein 5</fullName>
    </submittedName>
</protein>
<feature type="region of interest" description="Disordered" evidence="6">
    <location>
        <begin position="1045"/>
        <end position="1076"/>
    </location>
</feature>
<dbReference type="GO" id="GO:0055037">
    <property type="term" value="C:recycling endosome"/>
    <property type="evidence" value="ECO:0007669"/>
    <property type="project" value="UniProtKB-SubCell"/>
</dbReference>
<accession>A0A670JPZ6</accession>
<dbReference type="SMART" id="SM00239">
    <property type="entry name" value="C2"/>
    <property type="match status" value="1"/>
</dbReference>
<dbReference type="InterPro" id="IPR037245">
    <property type="entry name" value="FIP-RBD_C_sf"/>
</dbReference>
<dbReference type="PROSITE" id="PS50004">
    <property type="entry name" value="C2"/>
    <property type="match status" value="1"/>
</dbReference>
<dbReference type="Pfam" id="PF09457">
    <property type="entry name" value="RBD-FIP"/>
    <property type="match status" value="1"/>
</dbReference>
<dbReference type="InterPro" id="IPR035892">
    <property type="entry name" value="C2_domain_sf"/>
</dbReference>
<feature type="region of interest" description="Disordered" evidence="6">
    <location>
        <begin position="717"/>
        <end position="985"/>
    </location>
</feature>
<feature type="region of interest" description="Disordered" evidence="6">
    <location>
        <begin position="1096"/>
        <end position="1278"/>
    </location>
</feature>
<evidence type="ECO:0000259" key="7">
    <source>
        <dbReference type="PROSITE" id="PS50004"/>
    </source>
</evidence>
<dbReference type="GO" id="GO:0005739">
    <property type="term" value="C:mitochondrion"/>
    <property type="evidence" value="ECO:0007669"/>
    <property type="project" value="TreeGrafter"/>
</dbReference>
<feature type="compositionally biased region" description="Basic and acidic residues" evidence="6">
    <location>
        <begin position="719"/>
        <end position="735"/>
    </location>
</feature>
<feature type="region of interest" description="Disordered" evidence="6">
    <location>
        <begin position="526"/>
        <end position="547"/>
    </location>
</feature>
<dbReference type="GO" id="GO:0045055">
    <property type="term" value="P:regulated exocytosis"/>
    <property type="evidence" value="ECO:0007669"/>
    <property type="project" value="TreeGrafter"/>
</dbReference>
<feature type="region of interest" description="Disordered" evidence="6">
    <location>
        <begin position="1295"/>
        <end position="1338"/>
    </location>
</feature>
<feature type="compositionally biased region" description="Basic and acidic residues" evidence="6">
    <location>
        <begin position="1505"/>
        <end position="1514"/>
    </location>
</feature>
<name>A0A670JPZ6_PODMU</name>
<dbReference type="PANTHER" id="PTHR15746">
    <property type="entry name" value="RAB11-RELATED"/>
    <property type="match status" value="1"/>
</dbReference>
<feature type="region of interest" description="Disordered" evidence="6">
    <location>
        <begin position="36"/>
        <end position="136"/>
    </location>
</feature>
<organism evidence="9 10">
    <name type="scientific">Podarcis muralis</name>
    <name type="common">Wall lizard</name>
    <name type="synonym">Lacerta muralis</name>
    <dbReference type="NCBI Taxonomy" id="64176"/>
    <lineage>
        <taxon>Eukaryota</taxon>
        <taxon>Metazoa</taxon>
        <taxon>Chordata</taxon>
        <taxon>Craniata</taxon>
        <taxon>Vertebrata</taxon>
        <taxon>Euteleostomi</taxon>
        <taxon>Lepidosauria</taxon>
        <taxon>Squamata</taxon>
        <taxon>Bifurcata</taxon>
        <taxon>Unidentata</taxon>
        <taxon>Episquamata</taxon>
        <taxon>Laterata</taxon>
        <taxon>Lacertibaenia</taxon>
        <taxon>Lacertidae</taxon>
        <taxon>Podarcis</taxon>
    </lineage>
</organism>
<feature type="compositionally biased region" description="Low complexity" evidence="6">
    <location>
        <begin position="1135"/>
        <end position="1147"/>
    </location>
</feature>
<evidence type="ECO:0000256" key="4">
    <source>
        <dbReference type="ARBA" id="ARBA00022753"/>
    </source>
</evidence>
<feature type="compositionally biased region" description="Acidic residues" evidence="6">
    <location>
        <begin position="1056"/>
        <end position="1065"/>
    </location>
</feature>
<evidence type="ECO:0000256" key="6">
    <source>
        <dbReference type="SAM" id="MobiDB-lite"/>
    </source>
</evidence>
<feature type="compositionally biased region" description="Basic and acidic residues" evidence="6">
    <location>
        <begin position="185"/>
        <end position="246"/>
    </location>
</feature>
<feature type="region of interest" description="Disordered" evidence="6">
    <location>
        <begin position="152"/>
        <end position="292"/>
    </location>
</feature>
<dbReference type="SUPFAM" id="SSF49562">
    <property type="entry name" value="C2 domain (Calcium/lipid-binding domain, CaLB)"/>
    <property type="match status" value="1"/>
</dbReference>
<comment type="subcellular location">
    <subcellularLocation>
        <location evidence="1">Recycling endosome</location>
    </subcellularLocation>
</comment>
<feature type="compositionally biased region" description="Low complexity" evidence="6">
    <location>
        <begin position="816"/>
        <end position="831"/>
    </location>
</feature>
<feature type="region of interest" description="Disordered" evidence="6">
    <location>
        <begin position="608"/>
        <end position="660"/>
    </location>
</feature>
<evidence type="ECO:0000256" key="5">
    <source>
        <dbReference type="ARBA" id="ARBA00022927"/>
    </source>
</evidence>
<reference evidence="9" key="2">
    <citation type="submission" date="2025-08" db="UniProtKB">
        <authorList>
            <consortium name="Ensembl"/>
        </authorList>
    </citation>
    <scope>IDENTIFICATION</scope>
</reference>
<dbReference type="InterPro" id="IPR019018">
    <property type="entry name" value="Rab-bd_FIP-RBD"/>
</dbReference>
<dbReference type="PROSITE" id="PS51511">
    <property type="entry name" value="FIP_RBD"/>
    <property type="match status" value="1"/>
</dbReference>
<feature type="region of interest" description="Disordered" evidence="6">
    <location>
        <begin position="1017"/>
        <end position="1036"/>
    </location>
</feature>
<dbReference type="GO" id="GO:0031267">
    <property type="term" value="F:small GTPase binding"/>
    <property type="evidence" value="ECO:0007669"/>
    <property type="project" value="InterPro"/>
</dbReference>
<dbReference type="Gene3D" id="2.60.40.150">
    <property type="entry name" value="C2 domain"/>
    <property type="match status" value="1"/>
</dbReference>
<reference evidence="9" key="3">
    <citation type="submission" date="2025-09" db="UniProtKB">
        <authorList>
            <consortium name="Ensembl"/>
        </authorList>
    </citation>
    <scope>IDENTIFICATION</scope>
</reference>
<dbReference type="GO" id="GO:0045335">
    <property type="term" value="C:phagocytic vesicle"/>
    <property type="evidence" value="ECO:0007669"/>
    <property type="project" value="TreeGrafter"/>
</dbReference>
<evidence type="ECO:0000256" key="2">
    <source>
        <dbReference type="ARBA" id="ARBA00022448"/>
    </source>
</evidence>
<feature type="compositionally biased region" description="Low complexity" evidence="6">
    <location>
        <begin position="169"/>
        <end position="184"/>
    </location>
</feature>
<feature type="domain" description="FIP-RBD" evidence="8">
    <location>
        <begin position="1511"/>
        <end position="1573"/>
    </location>
</feature>
<feature type="compositionally biased region" description="Pro residues" evidence="6">
    <location>
        <begin position="73"/>
        <end position="85"/>
    </location>
</feature>
<dbReference type="GO" id="GO:0015031">
    <property type="term" value="P:protein transport"/>
    <property type="evidence" value="ECO:0007669"/>
    <property type="project" value="UniProtKB-KW"/>
</dbReference>
<evidence type="ECO:0000256" key="3">
    <source>
        <dbReference type="ARBA" id="ARBA00022553"/>
    </source>
</evidence>
<dbReference type="Ensembl" id="ENSPMRT00000026589.1">
    <property type="protein sequence ID" value="ENSPMRP00000025057.1"/>
    <property type="gene ID" value="ENSPMRG00000016200.1"/>
</dbReference>
<keyword evidence="4" id="KW-0967">Endosome</keyword>
<feature type="domain" description="C2" evidence="7">
    <location>
        <begin position="276"/>
        <end position="403"/>
    </location>
</feature>
<dbReference type="GeneTree" id="ENSGT00940000158783"/>
<feature type="compositionally biased region" description="Low complexity" evidence="6">
    <location>
        <begin position="254"/>
        <end position="284"/>
    </location>
</feature>
<keyword evidence="3" id="KW-0597">Phosphoprotein</keyword>
<sequence>MIKILPEINKRASLWQSLERAPPEAAIPQAVWSVPCQTESSPSCHSPGEPKERSAVPTGLPRRAWLRIVSLLHPPPPPKTGPGPTSPGLGGGESWPPAIGAQSPDSAKAHQRRSALHCQGCKGDGGNPSLHFPRGGGGGAWILPRAAGGWRGGAVERKSRRRCQQQPPRLASAASAAAELSARATGREEEPAEEGGKEGGEKEERRERGRGEGGEERKREGRRREEEGGGEERRARLGQQRAEEAGRAPGQTEGRGAAAAAEARPCAPSSARMSRVSSSADGAPSSPPSWLPSHVQVTVVQARALRAKGGPSGDAFVALQLGGQKYRTPVAPQRSGPRWADECALQLPPTPGPDDADADDPALLLQITVWQRALVGTDRFLGRAAVPLRQLLQRGGSHPDQWYKLHSKPGKKEKERGEIQLSIQFTRHSLTASMFDLSIKDKPRSPFGKLKDKLKGRQKYDLESASAIVPSSSGALDEEFGLAGKKAKGSFFFKNKLRKSSLTQSNTSLGSDSTLSSAGSLVGLGPSEVGMVPSPSRHSSFSTERSVRDFLPSPKLTHKRAFSDEASQSTQSLKPQNDPISRSSLCINGSHIYCEEPAPKPSFISAAPAPPPAAVAASKPHEEAFGSEPPAAPEPDLPPWSSGILPKAPPKDPPRFIPSPPILAAQEEDKLSVKTIALNKHRVRARREEEEAAAAAAALHAESKPIQIATPMVFSGDVQRVRPQPEEEAEEEKRFSKTGFFRRGSSKEGGGKSGEPPPRVVVAAGEERGRSRNSSWFSLQDAKEMPPKPSSPDHPCLSADQDPPPFATAGDLPPEAQSARTPSPPASARAPPEWDDSFDAFATSRLRPDAPREPPPAGKGLEGGSHPDAPLAETPEPQAGGQEDAGPLSPDPLSCPPEQGLGGARRESLGGQALGQPSESSSWGEPCEEGPPEDSGSPWPTVDEVFLEERPPPPPQSATAESPLCGSGRAPQAETGEAPAADLPRWDAVGREEAALCLAPDEAPDASLNIEEAREMPGWGAQEQAEGPPRKPPRRFVPLGLEEAWGVQERRKDESAVPEELEVPAEGEGTPPPVAAASSSLAPLVIMGAAGVRATGSLGLAGDGAEPAADNELRGRGLPSGGTPGAEQFETCPTDLSLGASGLSDSSVWQAGAPWPQGLSELGSLQTAKELPARKETPQDPRPSPSVLFWTAVEEEQPLSQDSGPEGRRPGLGGPEEDLPPGERGALSFPEGDPARSPLSQSLPATSPPFPAVLAGGQLRQARAGSSLSESELSSSWSDDRVVDFKKADFWQAGREEPQGSWTDTALAPGNPFAPWAGTPPPPSPQNNPFVERPADPASSEAAVLPVSWVEGLGGPEAAPHGFFLAHPSEDQPAAPVTFSTPSLEGAAHPSDFLFPSPVLHPDLGRGSAVAASSLALPRPRAASVASPVSPVGAPQAEEAPPLQSTASPHPVKPISSSPGPNPPQEEEKQRPAGSLTPVRSSGQEREPGSAVSVTAGGAPTSQLEKPEPKRDSSALDPSAKYYHLTHDELIQLLLKREAELSQTQDQVRELENYIDLLLVRIMEQSPRLLQIPLEGEPKAAK</sequence>
<dbReference type="Proteomes" id="UP000472272">
    <property type="component" value="Chromosome 9"/>
</dbReference>
<evidence type="ECO:0000313" key="10">
    <source>
        <dbReference type="Proteomes" id="UP000472272"/>
    </source>
</evidence>
<feature type="compositionally biased region" description="Polar residues" evidence="6">
    <location>
        <begin position="565"/>
        <end position="581"/>
    </location>
</feature>
<dbReference type="GO" id="GO:0030141">
    <property type="term" value="C:secretory granule"/>
    <property type="evidence" value="ECO:0007669"/>
    <property type="project" value="TreeGrafter"/>
</dbReference>
<keyword evidence="2" id="KW-0813">Transport</keyword>
<dbReference type="PANTHER" id="PTHR15746:SF14">
    <property type="entry name" value="RAB11 FAMILY-INTERACTING PROTEIN 5"/>
    <property type="match status" value="1"/>
</dbReference>
<dbReference type="Pfam" id="PF00168">
    <property type="entry name" value="C2"/>
    <property type="match status" value="1"/>
</dbReference>
<dbReference type="OMA" id="TVDDSWP"/>
<dbReference type="Gene3D" id="1.20.5.2440">
    <property type="match status" value="1"/>
</dbReference>
<reference evidence="9 10" key="1">
    <citation type="journal article" date="2019" name="Proc. Natl. Acad. Sci. U.S.A.">
        <title>Regulatory changes in pterin and carotenoid genes underlie balanced color polymorphisms in the wall lizard.</title>
        <authorList>
            <person name="Andrade P."/>
            <person name="Pinho C."/>
            <person name="Perez I de Lanuza G."/>
            <person name="Afonso S."/>
            <person name="Brejcha J."/>
            <person name="Rubin C.J."/>
            <person name="Wallerman O."/>
            <person name="Pereira P."/>
            <person name="Sabatino S.J."/>
            <person name="Bellati A."/>
            <person name="Pellitteri-Rosa D."/>
            <person name="Bosakova Z."/>
            <person name="Bunikis I."/>
            <person name="Carretero M.A."/>
            <person name="Feiner N."/>
            <person name="Marsik P."/>
            <person name="Pauperio F."/>
            <person name="Salvi D."/>
            <person name="Soler L."/>
            <person name="While G.M."/>
            <person name="Uller T."/>
            <person name="Font E."/>
            <person name="Andersson L."/>
            <person name="Carneiro M."/>
        </authorList>
    </citation>
    <scope>NUCLEOTIDE SEQUENCE</scope>
</reference>
<feature type="region of interest" description="Disordered" evidence="6">
    <location>
        <begin position="1361"/>
        <end position="1519"/>
    </location>
</feature>
<dbReference type="GO" id="GO:0005769">
    <property type="term" value="C:early endosome"/>
    <property type="evidence" value="ECO:0007669"/>
    <property type="project" value="TreeGrafter"/>
</dbReference>
<feature type="compositionally biased region" description="Low complexity" evidence="6">
    <location>
        <begin position="1266"/>
        <end position="1277"/>
    </location>
</feature>
<evidence type="ECO:0000256" key="1">
    <source>
        <dbReference type="ARBA" id="ARBA00004172"/>
    </source>
</evidence>
<evidence type="ECO:0000259" key="8">
    <source>
        <dbReference type="PROSITE" id="PS51511"/>
    </source>
</evidence>
<evidence type="ECO:0000313" key="9">
    <source>
        <dbReference type="Ensembl" id="ENSPMRP00000025057.1"/>
    </source>
</evidence>
<gene>
    <name evidence="9" type="primary">RAB11FIP5</name>
</gene>
<dbReference type="InterPro" id="IPR000008">
    <property type="entry name" value="C2_dom"/>
</dbReference>
<feature type="region of interest" description="Disordered" evidence="6">
    <location>
        <begin position="561"/>
        <end position="581"/>
    </location>
</feature>
<keyword evidence="5" id="KW-0653">Protein transport</keyword>
<dbReference type="InterPro" id="IPR037789">
    <property type="entry name" value="FIP_classI"/>
</dbReference>
<keyword evidence="10" id="KW-1185">Reference proteome</keyword>